<feature type="non-terminal residue" evidence="3">
    <location>
        <position position="1"/>
    </location>
</feature>
<feature type="region of interest" description="Disordered" evidence="2">
    <location>
        <begin position="656"/>
        <end position="695"/>
    </location>
</feature>
<dbReference type="Proteomes" id="UP001652442">
    <property type="component" value="Unassembled WGS sequence"/>
</dbReference>
<proteinExistence type="predicted"/>
<sequence length="898" mass="97853">MLKEGKPAEEAFGAALGATSDKQDRANMVAKLLNKTYGKSKTTYDSLSGSILDANKAEAELKETQAELGETLTPLNTRFTELKNKALNAMAPMIEKVADAFIELIDGIDWDAGARLIGNVMEVAMKGLEWLMDNIDLVSGMVAGLGTAWLTYKTYVMIADAAQKILNTTISLTPMGMLIGLISGAVTATAVFIQKSKESKEATIKNWEETEKLVEEYEKLHEQLQKNKEAREEEIESVETNYLAADKMVDKLEELAKKENKSSGEKKLMHQYVDQLNKLMPELNAKYDEEKDKLNMSTDAIRDNIDATKDLAMAKAYAEQGDEIAKEMVEVENNLANAKEEHRKNQENLNEAIERMEELEDEHGKKGPWISDIDRQALWLAQENQKYYTKEVEKSADAVQGYTDDLSELSDQYDQTYESSQRMFNLPEIKEKLKAFEEAGAKIPEAVSNGIKNGEYALPESVEEMQSLVKFDQMLSSANIAGISVPESLSEGIKTGEIAPSEAVNQMNNLVDFTDLLNESKLSGEKVPEWLSSGVASGEVAPKEAVQHMKDLVEYDDLLKEAKDAGISLPESISEKINSGQMKPKEAVQYMKDLIMYDDLLSKAEKAGISVPQELKDGVSSGKTKPSDAVGKINTLMVSKANEAVAKMSKEGRLAGKGYGDSVGAQKDNAEKKSEKLVSSAQKGAGSDDLEDEGDDAGSGFVKGLGSWISAAFTGGWQLVKSAISGGKKAQKSNSPAKLWIAEGDNAGEGYAIGLDRSGKLVNKAAAVMVQGGLDTIQDMSRSLNVSSLFDLGREKIPEFSADAVLNFQSNTDLFQGIDTSDLVASMQSRAFQFQVKDAGFEPCMAAAGGTDMEQRIILEKGSITVHADINGREAARALAPDMDLEIGRIKLGKARGH</sequence>
<feature type="coiled-coil region" evidence="1">
    <location>
        <begin position="321"/>
        <end position="366"/>
    </location>
</feature>
<reference evidence="3 4" key="1">
    <citation type="journal article" date="2021" name="ISME Commun">
        <title>Automated analysis of genomic sequences facilitates high-throughput and comprehensive description of bacteria.</title>
        <authorList>
            <person name="Hitch T.C.A."/>
        </authorList>
    </citation>
    <scope>NUCLEOTIDE SEQUENCE [LARGE SCALE GENOMIC DNA]</scope>
    <source>
        <strain evidence="3 4">Sanger_109</strain>
    </source>
</reference>
<name>A0ABT2TMB7_9FIRM</name>
<evidence type="ECO:0000313" key="4">
    <source>
        <dbReference type="Proteomes" id="UP001652442"/>
    </source>
</evidence>
<protein>
    <submittedName>
        <fullName evidence="3">Uncharacterized protein</fullName>
    </submittedName>
</protein>
<organism evidence="3 4">
    <name type="scientific">Brotonthovivens ammoniilytica</name>
    <dbReference type="NCBI Taxonomy" id="2981725"/>
    <lineage>
        <taxon>Bacteria</taxon>
        <taxon>Bacillati</taxon>
        <taxon>Bacillota</taxon>
        <taxon>Clostridia</taxon>
        <taxon>Lachnospirales</taxon>
        <taxon>Lachnospiraceae</taxon>
        <taxon>Brotonthovivens</taxon>
    </lineage>
</organism>
<evidence type="ECO:0000313" key="3">
    <source>
        <dbReference type="EMBL" id="MCU6763373.1"/>
    </source>
</evidence>
<keyword evidence="4" id="KW-1185">Reference proteome</keyword>
<evidence type="ECO:0000256" key="1">
    <source>
        <dbReference type="SAM" id="Coils"/>
    </source>
</evidence>
<feature type="coiled-coil region" evidence="1">
    <location>
        <begin position="207"/>
        <end position="293"/>
    </location>
</feature>
<dbReference type="EMBL" id="JAOQJQ010000006">
    <property type="protein sequence ID" value="MCU6763373.1"/>
    <property type="molecule type" value="Genomic_DNA"/>
</dbReference>
<dbReference type="RefSeq" id="WP_262591348.1">
    <property type="nucleotide sequence ID" value="NZ_JAOQJQ010000006.1"/>
</dbReference>
<gene>
    <name evidence="3" type="ORF">OCV88_13745</name>
</gene>
<accession>A0ABT2TMB7</accession>
<comment type="caution">
    <text evidence="3">The sequence shown here is derived from an EMBL/GenBank/DDBJ whole genome shotgun (WGS) entry which is preliminary data.</text>
</comment>
<keyword evidence="1" id="KW-0175">Coiled coil</keyword>
<evidence type="ECO:0000256" key="2">
    <source>
        <dbReference type="SAM" id="MobiDB-lite"/>
    </source>
</evidence>